<comment type="caution">
    <text evidence="2">The sequence shown here is derived from an EMBL/GenBank/DDBJ whole genome shotgun (WGS) entry which is preliminary data.</text>
</comment>
<protein>
    <submittedName>
        <fullName evidence="2">Uncharacterized protein</fullName>
    </submittedName>
</protein>
<dbReference type="EMBL" id="PITJ01001963">
    <property type="protein sequence ID" value="TBT97988.1"/>
    <property type="molecule type" value="Genomic_DNA"/>
</dbReference>
<accession>A0A4Q9KT92</accession>
<dbReference type="VEuPathDB" id="MicrosporidiaDB:CWI37_1963p0010"/>
<keyword evidence="1" id="KW-1133">Transmembrane helix</keyword>
<name>A0A4Q9KT92_9MICR</name>
<evidence type="ECO:0000313" key="2">
    <source>
        <dbReference type="EMBL" id="TBT97988.1"/>
    </source>
</evidence>
<keyword evidence="1" id="KW-0812">Transmembrane</keyword>
<reference evidence="2 3" key="1">
    <citation type="submission" date="2017-12" db="EMBL/GenBank/DDBJ databases">
        <authorList>
            <person name="Pombert J.-F."/>
            <person name="Haag K.L."/>
            <person name="Ebert D."/>
        </authorList>
    </citation>
    <scope>NUCLEOTIDE SEQUENCE [LARGE SCALE GENOMIC DNA]</scope>
    <source>
        <strain evidence="2">FI-OER-3-3</strain>
    </source>
</reference>
<dbReference type="AlphaFoldDB" id="A0A4Q9KT92"/>
<evidence type="ECO:0000256" key="1">
    <source>
        <dbReference type="SAM" id="Phobius"/>
    </source>
</evidence>
<keyword evidence="1" id="KW-0472">Membrane</keyword>
<evidence type="ECO:0000313" key="3">
    <source>
        <dbReference type="Proteomes" id="UP000292362"/>
    </source>
</evidence>
<organism evidence="2 3">
    <name type="scientific">Hamiltosporidium tvaerminnensis</name>
    <dbReference type="NCBI Taxonomy" id="1176355"/>
    <lineage>
        <taxon>Eukaryota</taxon>
        <taxon>Fungi</taxon>
        <taxon>Fungi incertae sedis</taxon>
        <taxon>Microsporidia</taxon>
        <taxon>Dubosqiidae</taxon>
        <taxon>Hamiltosporidium</taxon>
    </lineage>
</organism>
<gene>
    <name evidence="2" type="ORF">CWI37_1963p0010</name>
</gene>
<feature type="transmembrane region" description="Helical" evidence="1">
    <location>
        <begin position="7"/>
        <end position="25"/>
    </location>
</feature>
<dbReference type="Proteomes" id="UP000292362">
    <property type="component" value="Unassembled WGS sequence"/>
</dbReference>
<proteinExistence type="predicted"/>
<sequence length="50" mass="5724">MYQTYELFLVGFSLSIMSLILIFTVNENESSVFEELTELNASKNINESKS</sequence>